<evidence type="ECO:0000313" key="3">
    <source>
        <dbReference type="Proteomes" id="UP000095447"/>
    </source>
</evidence>
<sequence>MGKRTGGLLCVLLLALLPAGCQFIRIEEGERTPLEYTIVKQEEIPEEISELMEQKKKKVFQMTYQVGDIRYLMKGYGEQLTGGYSIQVEEVSESENAVFCKTRLIGPEKADAGSEPSYPCIVLKIRETEKPIEFLGFIIK</sequence>
<gene>
    <name evidence="2" type="ORF">ERS852395_02045</name>
</gene>
<dbReference type="InterPro" id="IPR025748">
    <property type="entry name" value="PrcB_C_dom"/>
</dbReference>
<protein>
    <recommendedName>
        <fullName evidence="1">PrcB C-terminal domain-containing protein</fullName>
    </recommendedName>
</protein>
<dbReference type="EMBL" id="CYZA01000010">
    <property type="protein sequence ID" value="CUO08597.1"/>
    <property type="molecule type" value="Genomic_DNA"/>
</dbReference>
<dbReference type="RefSeq" id="WP_022379928.1">
    <property type="nucleotide sequence ID" value="NZ_CYZA01000010.1"/>
</dbReference>
<reference evidence="2 3" key="1">
    <citation type="submission" date="2015-09" db="EMBL/GenBank/DDBJ databases">
        <authorList>
            <consortium name="Pathogen Informatics"/>
        </authorList>
    </citation>
    <scope>NUCLEOTIDE SEQUENCE [LARGE SCALE GENOMIC DNA]</scope>
    <source>
        <strain evidence="2 3">2789STDY5608838</strain>
    </source>
</reference>
<proteinExistence type="predicted"/>
<feature type="domain" description="PrcB C-terminal" evidence="1">
    <location>
        <begin position="71"/>
        <end position="125"/>
    </location>
</feature>
<organism evidence="2 3">
    <name type="scientific">Blautia obeum</name>
    <dbReference type="NCBI Taxonomy" id="40520"/>
    <lineage>
        <taxon>Bacteria</taxon>
        <taxon>Bacillati</taxon>
        <taxon>Bacillota</taxon>
        <taxon>Clostridia</taxon>
        <taxon>Lachnospirales</taxon>
        <taxon>Lachnospiraceae</taxon>
        <taxon>Blautia</taxon>
    </lineage>
</organism>
<dbReference type="Proteomes" id="UP000095447">
    <property type="component" value="Unassembled WGS sequence"/>
</dbReference>
<name>A0A174C728_9FIRM</name>
<accession>A0A174C728</accession>
<evidence type="ECO:0000313" key="2">
    <source>
        <dbReference type="EMBL" id="CUO08597.1"/>
    </source>
</evidence>
<dbReference type="AlphaFoldDB" id="A0A174C728"/>
<dbReference type="Pfam" id="PF14343">
    <property type="entry name" value="PrcB_C"/>
    <property type="match status" value="1"/>
</dbReference>
<evidence type="ECO:0000259" key="1">
    <source>
        <dbReference type="Pfam" id="PF14343"/>
    </source>
</evidence>